<evidence type="ECO:0000313" key="3">
    <source>
        <dbReference type="EMBL" id="MFD0687347.1"/>
    </source>
</evidence>
<sequence length="195" mass="20109">MSSSVTSRPTAPAGPDTGPDAGPDAVLAADLAEITRRERIERRTRTGLGVGFALIGAALTAPVMPAIPLRLLAAALAAALSVIGAATLAVLVAERFHGRYEVVPHAWGWRIVRRWYAPGATVWHANPKSGAVTGSGPLAVLGWHHDPACAEAWALVYDGTPRMTGGGAVWLPLSALSPTPPPAEPLAQDVDGGAR</sequence>
<keyword evidence="4" id="KW-1185">Reference proteome</keyword>
<organism evidence="3 4">
    <name type="scientific">Actinomadura fibrosa</name>
    <dbReference type="NCBI Taxonomy" id="111802"/>
    <lineage>
        <taxon>Bacteria</taxon>
        <taxon>Bacillati</taxon>
        <taxon>Actinomycetota</taxon>
        <taxon>Actinomycetes</taxon>
        <taxon>Streptosporangiales</taxon>
        <taxon>Thermomonosporaceae</taxon>
        <taxon>Actinomadura</taxon>
    </lineage>
</organism>
<keyword evidence="2" id="KW-0472">Membrane</keyword>
<reference evidence="4" key="1">
    <citation type="journal article" date="2019" name="Int. J. Syst. Evol. Microbiol.">
        <title>The Global Catalogue of Microorganisms (GCM) 10K type strain sequencing project: providing services to taxonomists for standard genome sequencing and annotation.</title>
        <authorList>
            <consortium name="The Broad Institute Genomics Platform"/>
            <consortium name="The Broad Institute Genome Sequencing Center for Infectious Disease"/>
            <person name="Wu L."/>
            <person name="Ma J."/>
        </authorList>
    </citation>
    <scope>NUCLEOTIDE SEQUENCE [LARGE SCALE GENOMIC DNA]</scope>
    <source>
        <strain evidence="4">JCM 9371</strain>
    </source>
</reference>
<feature type="transmembrane region" description="Helical" evidence="2">
    <location>
        <begin position="46"/>
        <end position="65"/>
    </location>
</feature>
<evidence type="ECO:0000256" key="2">
    <source>
        <dbReference type="SAM" id="Phobius"/>
    </source>
</evidence>
<keyword evidence="2" id="KW-0812">Transmembrane</keyword>
<feature type="compositionally biased region" description="Low complexity" evidence="1">
    <location>
        <begin position="9"/>
        <end position="23"/>
    </location>
</feature>
<evidence type="ECO:0000313" key="4">
    <source>
        <dbReference type="Proteomes" id="UP001597063"/>
    </source>
</evidence>
<dbReference type="RefSeq" id="WP_131758230.1">
    <property type="nucleotide sequence ID" value="NZ_CAACUY010000046.1"/>
</dbReference>
<feature type="transmembrane region" description="Helical" evidence="2">
    <location>
        <begin position="71"/>
        <end position="93"/>
    </location>
</feature>
<gene>
    <name evidence="3" type="ORF">ACFQZM_22810</name>
</gene>
<accession>A0ABW2XLC4</accession>
<dbReference type="EMBL" id="JBHTGP010000012">
    <property type="protein sequence ID" value="MFD0687347.1"/>
    <property type="molecule type" value="Genomic_DNA"/>
</dbReference>
<keyword evidence="2" id="KW-1133">Transmembrane helix</keyword>
<protein>
    <submittedName>
        <fullName evidence="3">Uncharacterized protein</fullName>
    </submittedName>
</protein>
<comment type="caution">
    <text evidence="3">The sequence shown here is derived from an EMBL/GenBank/DDBJ whole genome shotgun (WGS) entry which is preliminary data.</text>
</comment>
<proteinExistence type="predicted"/>
<evidence type="ECO:0000256" key="1">
    <source>
        <dbReference type="SAM" id="MobiDB-lite"/>
    </source>
</evidence>
<dbReference type="Proteomes" id="UP001597063">
    <property type="component" value="Unassembled WGS sequence"/>
</dbReference>
<feature type="region of interest" description="Disordered" evidence="1">
    <location>
        <begin position="1"/>
        <end position="23"/>
    </location>
</feature>
<name>A0ABW2XLC4_9ACTN</name>